<dbReference type="eggNOG" id="KOG4384">
    <property type="taxonomic scope" value="Eukaryota"/>
</dbReference>
<dbReference type="PhylomeDB" id="T1JKM9"/>
<dbReference type="InterPro" id="IPR001660">
    <property type="entry name" value="SAM"/>
</dbReference>
<comment type="subunit">
    <text evidence="3">Interacts promiscuously (via SAM domain) with EPHA5, EPHA6, EPHA7, EPHA8, EPHB1, EPHB2, EPHB3 and EPHB4 (via SAM domain) (in vitro).</text>
</comment>
<keyword evidence="7" id="KW-1185">Reference proteome</keyword>
<dbReference type="GO" id="GO:0005737">
    <property type="term" value="C:cytoplasm"/>
    <property type="evidence" value="ECO:0007669"/>
    <property type="project" value="UniProtKB-SubCell"/>
</dbReference>
<accession>T1JKM9</accession>
<dbReference type="Gene3D" id="1.10.150.50">
    <property type="entry name" value="Transcription Factor, Ets-1"/>
    <property type="match status" value="1"/>
</dbReference>
<reference evidence="7" key="1">
    <citation type="submission" date="2011-05" db="EMBL/GenBank/DDBJ databases">
        <authorList>
            <person name="Richards S.R."/>
            <person name="Qu J."/>
            <person name="Jiang H."/>
            <person name="Jhangiani S.N."/>
            <person name="Agravi P."/>
            <person name="Goodspeed R."/>
            <person name="Gross S."/>
            <person name="Mandapat C."/>
            <person name="Jackson L."/>
            <person name="Mathew T."/>
            <person name="Pu L."/>
            <person name="Thornton R."/>
            <person name="Saada N."/>
            <person name="Wilczek-Boney K.B."/>
            <person name="Lee S."/>
            <person name="Kovar C."/>
            <person name="Wu Y."/>
            <person name="Scherer S.E."/>
            <person name="Worley K.C."/>
            <person name="Muzny D.M."/>
            <person name="Gibbs R."/>
        </authorList>
    </citation>
    <scope>NUCLEOTIDE SEQUENCE</scope>
    <source>
        <strain evidence="7">Brora</strain>
    </source>
</reference>
<dbReference type="FunFam" id="1.10.150.50:FF:000055">
    <property type="entry name" value="Sterile alpha motif domain containing 5"/>
    <property type="match status" value="1"/>
</dbReference>
<dbReference type="PROSITE" id="PS50105">
    <property type="entry name" value="SAM_DOMAIN"/>
    <property type="match status" value="1"/>
</dbReference>
<feature type="domain" description="SAM" evidence="5">
    <location>
        <begin position="63"/>
        <end position="127"/>
    </location>
</feature>
<dbReference type="InterPro" id="IPR013761">
    <property type="entry name" value="SAM/pointed_sf"/>
</dbReference>
<evidence type="ECO:0000256" key="4">
    <source>
        <dbReference type="ARBA" id="ARBA00073398"/>
    </source>
</evidence>
<evidence type="ECO:0000256" key="2">
    <source>
        <dbReference type="ARBA" id="ARBA00022490"/>
    </source>
</evidence>
<name>T1JKM9_STRMM</name>
<dbReference type="SMART" id="SM00454">
    <property type="entry name" value="SAM"/>
    <property type="match status" value="1"/>
</dbReference>
<dbReference type="EMBL" id="JH431669">
    <property type="status" value="NOT_ANNOTATED_CDS"/>
    <property type="molecule type" value="Genomic_DNA"/>
</dbReference>
<evidence type="ECO:0000256" key="1">
    <source>
        <dbReference type="ARBA" id="ARBA00004496"/>
    </source>
</evidence>
<proteinExistence type="predicted"/>
<dbReference type="InterPro" id="IPR051725">
    <property type="entry name" value="SAM-SH3_domain_protein"/>
</dbReference>
<dbReference type="HOGENOM" id="CLU_937871_0_0_1"/>
<dbReference type="Proteomes" id="UP000014500">
    <property type="component" value="Unassembled WGS sequence"/>
</dbReference>
<dbReference type="OMA" id="NTCEHEV"/>
<evidence type="ECO:0000313" key="7">
    <source>
        <dbReference type="Proteomes" id="UP000014500"/>
    </source>
</evidence>
<organism evidence="6 7">
    <name type="scientific">Strigamia maritima</name>
    <name type="common">European centipede</name>
    <name type="synonym">Geophilus maritimus</name>
    <dbReference type="NCBI Taxonomy" id="126957"/>
    <lineage>
        <taxon>Eukaryota</taxon>
        <taxon>Metazoa</taxon>
        <taxon>Ecdysozoa</taxon>
        <taxon>Arthropoda</taxon>
        <taxon>Myriapoda</taxon>
        <taxon>Chilopoda</taxon>
        <taxon>Pleurostigmophora</taxon>
        <taxon>Geophilomorpha</taxon>
        <taxon>Linotaeniidae</taxon>
        <taxon>Strigamia</taxon>
    </lineage>
</organism>
<reference evidence="6" key="2">
    <citation type="submission" date="2015-02" db="UniProtKB">
        <authorList>
            <consortium name="EnsemblMetazoa"/>
        </authorList>
    </citation>
    <scope>IDENTIFICATION</scope>
</reference>
<dbReference type="Pfam" id="PF00536">
    <property type="entry name" value="SAM_1"/>
    <property type="match status" value="1"/>
</dbReference>
<evidence type="ECO:0000313" key="6">
    <source>
        <dbReference type="EnsemblMetazoa" id="SMAR014409-PA"/>
    </source>
</evidence>
<dbReference type="AlphaFoldDB" id="T1JKM9"/>
<protein>
    <recommendedName>
        <fullName evidence="4">Sterile alpha motif domain-containing protein 5</fullName>
    </recommendedName>
</protein>
<dbReference type="PANTHER" id="PTHR12301">
    <property type="entry name" value="SAM-DOMAIN, SH3 AND NUCLEAR LOCALIZATION SIGNALS PROTEIN RELATED"/>
    <property type="match status" value="1"/>
</dbReference>
<comment type="subcellular location">
    <subcellularLocation>
        <location evidence="1">Cytoplasm</location>
    </subcellularLocation>
</comment>
<evidence type="ECO:0000256" key="3">
    <source>
        <dbReference type="ARBA" id="ARBA00065890"/>
    </source>
</evidence>
<dbReference type="PANTHER" id="PTHR12301:SF8">
    <property type="entry name" value="STERILE ALPHA MOTIF DOMAIN-CONTAINING PROTEIN 5"/>
    <property type="match status" value="1"/>
</dbReference>
<dbReference type="EnsemblMetazoa" id="SMAR014409-RA">
    <property type="protein sequence ID" value="SMAR014409-PA"/>
    <property type="gene ID" value="SMAR014409"/>
</dbReference>
<evidence type="ECO:0000259" key="5">
    <source>
        <dbReference type="PROSITE" id="PS50105"/>
    </source>
</evidence>
<dbReference type="STRING" id="126957.T1JKM9"/>
<dbReference type="SUPFAM" id="SSF47769">
    <property type="entry name" value="SAM/Pointed domain"/>
    <property type="match status" value="1"/>
</dbReference>
<sequence>MTSYRKRMRSASGAHFRLLSAPTAVHAKRDVAPVHGALLVLVNRDVARPRRPIVDSIQNNKSMSENIVGDWLCTLCLSQYIEGFLDNGYDDLEICKQIGEPDLDAIGVTDSGHRSLILRAVKTLREHGATAVYFTVEEAAAAVHQIKTTTCPSKPNYSTYMYDDELPPPQTTVITGSDSPADVDAGAAHETAIYLRKYLDEYEEGKAELVKIPRLQLKGLVRDKLARDGLRLCSPPYSNAVSALFRFKVRPNGVTDNQYNHNKTELNETRNTCEHEVILFMLKIWFEQGLKQVVNGK</sequence>
<keyword evidence="2" id="KW-0963">Cytoplasm</keyword>